<feature type="transmembrane region" description="Helical" evidence="5">
    <location>
        <begin position="103"/>
        <end position="130"/>
    </location>
</feature>
<evidence type="ECO:0000256" key="4">
    <source>
        <dbReference type="ARBA" id="ARBA00023136"/>
    </source>
</evidence>
<proteinExistence type="inferred from homology"/>
<comment type="similarity">
    <text evidence="5">Belongs to the TatC family.</text>
</comment>
<sequence length="245" mass="28088">MERETKHMSLIQHLEEFRRRLIVCLIALLITSALSFLYVEEIRRLLIQPAGTLELIYISPPEALMANIRLAILAGIILAMPVMVYQFLAFVMPALYKNEKRILFPVVFLMLLMFSTGIWFAYRIAFPFAITFFLKFASQDLVPMFTITQYIAFVTQFILTFGLVFQLPLLFVVLGMMNIVSAPFLRRNRKYVLLVIAVGSALITPPDIISQLMIGGPLWLLYEIGIILVAIIQIRKRKKQASENP</sequence>
<evidence type="ECO:0000256" key="5">
    <source>
        <dbReference type="HAMAP-Rule" id="MF_00902"/>
    </source>
</evidence>
<dbReference type="GO" id="GO:0065002">
    <property type="term" value="P:intracellular protein transmembrane transport"/>
    <property type="evidence" value="ECO:0007669"/>
    <property type="project" value="TreeGrafter"/>
</dbReference>
<evidence type="ECO:0000313" key="7">
    <source>
        <dbReference type="Proteomes" id="UP000199230"/>
    </source>
</evidence>
<evidence type="ECO:0000313" key="6">
    <source>
        <dbReference type="EMBL" id="SDY46437.1"/>
    </source>
</evidence>
<comment type="subunit">
    <text evidence="5">Forms a complex with TatA.</text>
</comment>
<feature type="transmembrane region" description="Helical" evidence="5">
    <location>
        <begin position="21"/>
        <end position="39"/>
    </location>
</feature>
<dbReference type="EMBL" id="FNPV01000002">
    <property type="protein sequence ID" value="SDY46437.1"/>
    <property type="molecule type" value="Genomic_DNA"/>
</dbReference>
<dbReference type="GO" id="GO:0043953">
    <property type="term" value="P:protein transport by the Tat complex"/>
    <property type="evidence" value="ECO:0007669"/>
    <property type="project" value="UniProtKB-UniRule"/>
</dbReference>
<feature type="transmembrane region" description="Helical" evidence="5">
    <location>
        <begin position="70"/>
        <end position="91"/>
    </location>
</feature>
<dbReference type="GO" id="GO:0009977">
    <property type="term" value="F:proton motive force dependent protein transmembrane transporter activity"/>
    <property type="evidence" value="ECO:0007669"/>
    <property type="project" value="TreeGrafter"/>
</dbReference>
<evidence type="ECO:0000256" key="2">
    <source>
        <dbReference type="ARBA" id="ARBA00022692"/>
    </source>
</evidence>
<dbReference type="STRING" id="159292.SAMN05192546_102204"/>
<dbReference type="RefSeq" id="WP_093311018.1">
    <property type="nucleotide sequence ID" value="NZ_FNPV01000002.1"/>
</dbReference>
<protein>
    <recommendedName>
        <fullName evidence="5">Sec-independent protein translocase protein TatC</fullName>
    </recommendedName>
</protein>
<gene>
    <name evidence="5" type="primary">tatC</name>
    <name evidence="6" type="ORF">SAMN05192546_102204</name>
</gene>
<dbReference type="OrthoDB" id="9777044at2"/>
<dbReference type="Proteomes" id="UP000199230">
    <property type="component" value="Unassembled WGS sequence"/>
</dbReference>
<comment type="subcellular location">
    <subcellularLocation>
        <location evidence="5">Cell membrane</location>
        <topology evidence="5">Multi-pass membrane protein</topology>
    </subcellularLocation>
    <subcellularLocation>
        <location evidence="1">Membrane</location>
        <topology evidence="1">Multi-pass membrane protein</topology>
    </subcellularLocation>
</comment>
<keyword evidence="5" id="KW-0653">Protein transport</keyword>
<reference evidence="6 7" key="1">
    <citation type="submission" date="2016-10" db="EMBL/GenBank/DDBJ databases">
        <authorList>
            <person name="de Groot N.N."/>
        </authorList>
    </citation>
    <scope>NUCLEOTIDE SEQUENCE [LARGE SCALE GENOMIC DNA]</scope>
    <source>
        <strain evidence="6 7">APO</strain>
    </source>
</reference>
<organism evidence="6 7">
    <name type="scientific">Tindallia californiensis</name>
    <dbReference type="NCBI Taxonomy" id="159292"/>
    <lineage>
        <taxon>Bacteria</taxon>
        <taxon>Bacillati</taxon>
        <taxon>Bacillota</taxon>
        <taxon>Clostridia</taxon>
        <taxon>Peptostreptococcales</taxon>
        <taxon>Tindalliaceae</taxon>
        <taxon>Tindallia</taxon>
    </lineage>
</organism>
<dbReference type="NCBIfam" id="TIGR00945">
    <property type="entry name" value="tatC"/>
    <property type="match status" value="1"/>
</dbReference>
<keyword evidence="5" id="KW-0813">Transport</keyword>
<dbReference type="HAMAP" id="MF_00902">
    <property type="entry name" value="TatC"/>
    <property type="match status" value="1"/>
</dbReference>
<dbReference type="Pfam" id="PF00902">
    <property type="entry name" value="TatC"/>
    <property type="match status" value="1"/>
</dbReference>
<keyword evidence="3 5" id="KW-1133">Transmembrane helix</keyword>
<feature type="transmembrane region" description="Helical" evidence="5">
    <location>
        <begin position="214"/>
        <end position="232"/>
    </location>
</feature>
<name>A0A1H3K2L7_9FIRM</name>
<accession>A0A1H3K2L7</accession>
<keyword evidence="5" id="KW-0811">Translocation</keyword>
<evidence type="ECO:0000256" key="3">
    <source>
        <dbReference type="ARBA" id="ARBA00022989"/>
    </source>
</evidence>
<feature type="transmembrane region" description="Helical" evidence="5">
    <location>
        <begin position="150"/>
        <end position="179"/>
    </location>
</feature>
<dbReference type="AlphaFoldDB" id="A0A1H3K2L7"/>
<keyword evidence="5" id="KW-1003">Cell membrane</keyword>
<dbReference type="PANTHER" id="PTHR30371">
    <property type="entry name" value="SEC-INDEPENDENT PROTEIN TRANSLOCASE PROTEIN TATC"/>
    <property type="match status" value="1"/>
</dbReference>
<dbReference type="PRINTS" id="PR01840">
    <property type="entry name" value="TATCFAMILY"/>
</dbReference>
<keyword evidence="7" id="KW-1185">Reference proteome</keyword>
<feature type="transmembrane region" description="Helical" evidence="5">
    <location>
        <begin position="191"/>
        <end position="208"/>
    </location>
</feature>
<keyword evidence="4 5" id="KW-0472">Membrane</keyword>
<comment type="function">
    <text evidence="5">Part of the twin-arginine translocation (Tat) system that transports large folded proteins containing a characteristic twin-arginine motif in their signal peptide across membranes.</text>
</comment>
<dbReference type="GO" id="GO:0033281">
    <property type="term" value="C:TAT protein transport complex"/>
    <property type="evidence" value="ECO:0007669"/>
    <property type="project" value="UniProtKB-UniRule"/>
</dbReference>
<dbReference type="PANTHER" id="PTHR30371:SF0">
    <property type="entry name" value="SEC-INDEPENDENT PROTEIN TRANSLOCASE PROTEIN TATC, CHLOROPLASTIC-RELATED"/>
    <property type="match status" value="1"/>
</dbReference>
<dbReference type="InterPro" id="IPR002033">
    <property type="entry name" value="TatC"/>
</dbReference>
<keyword evidence="2 5" id="KW-0812">Transmembrane</keyword>
<evidence type="ECO:0000256" key="1">
    <source>
        <dbReference type="ARBA" id="ARBA00004141"/>
    </source>
</evidence>